<reference evidence="4" key="1">
    <citation type="journal article" date="2019" name="Int. J. Syst. Evol. Microbiol.">
        <title>The Global Catalogue of Microorganisms (GCM) 10K type strain sequencing project: providing services to taxonomists for standard genome sequencing and annotation.</title>
        <authorList>
            <consortium name="The Broad Institute Genomics Platform"/>
            <consortium name="The Broad Institute Genome Sequencing Center for Infectious Disease"/>
            <person name="Wu L."/>
            <person name="Ma J."/>
        </authorList>
    </citation>
    <scope>NUCLEOTIDE SEQUENCE [LARGE SCALE GENOMIC DNA]</scope>
    <source>
        <strain evidence="4">NBRC 108730</strain>
    </source>
</reference>
<comment type="caution">
    <text evidence="3">The sequence shown here is derived from an EMBL/GenBank/DDBJ whole genome shotgun (WGS) entry which is preliminary data.</text>
</comment>
<keyword evidence="4" id="KW-1185">Reference proteome</keyword>
<dbReference type="Proteomes" id="UP001157017">
    <property type="component" value="Unassembled WGS sequence"/>
</dbReference>
<name>A0ABQ6JAP2_9ACTN</name>
<feature type="compositionally biased region" description="Basic residues" evidence="1">
    <location>
        <begin position="77"/>
        <end position="87"/>
    </location>
</feature>
<dbReference type="Gene3D" id="3.10.180.10">
    <property type="entry name" value="2,3-Dihydroxybiphenyl 1,2-Dioxygenase, domain 1"/>
    <property type="match status" value="1"/>
</dbReference>
<gene>
    <name evidence="3" type="ORF">GCM10025868_04930</name>
</gene>
<evidence type="ECO:0000313" key="4">
    <source>
        <dbReference type="Proteomes" id="UP001157017"/>
    </source>
</evidence>
<organism evidence="3 4">
    <name type="scientific">Angustibacter aerolatus</name>
    <dbReference type="NCBI Taxonomy" id="1162965"/>
    <lineage>
        <taxon>Bacteria</taxon>
        <taxon>Bacillati</taxon>
        <taxon>Actinomycetota</taxon>
        <taxon>Actinomycetes</taxon>
        <taxon>Kineosporiales</taxon>
        <taxon>Kineosporiaceae</taxon>
    </lineage>
</organism>
<feature type="region of interest" description="Disordered" evidence="1">
    <location>
        <begin position="73"/>
        <end position="117"/>
    </location>
</feature>
<feature type="domain" description="Glyoxalase-like" evidence="2">
    <location>
        <begin position="9"/>
        <end position="100"/>
    </location>
</feature>
<feature type="compositionally biased region" description="Basic and acidic residues" evidence="1">
    <location>
        <begin position="88"/>
        <end position="108"/>
    </location>
</feature>
<protein>
    <recommendedName>
        <fullName evidence="2">Glyoxalase-like domain-containing protein</fullName>
    </recommendedName>
</protein>
<sequence length="117" mass="13434">MWWAHYRGRLDGAPAFADRLFDPEGLRPALWFQQVPEEKAGKNRLHLDLYPTGRDDAMPYERRAEVVEALVAEPARPRRHAGRHRGGRRPERPRVLRDPARPGGERVLRVVNPVTSG</sequence>
<dbReference type="InterPro" id="IPR041581">
    <property type="entry name" value="Glyoxalase_6"/>
</dbReference>
<proteinExistence type="predicted"/>
<evidence type="ECO:0000256" key="1">
    <source>
        <dbReference type="SAM" id="MobiDB-lite"/>
    </source>
</evidence>
<dbReference type="EMBL" id="BSUZ01000001">
    <property type="protein sequence ID" value="GMA85243.1"/>
    <property type="molecule type" value="Genomic_DNA"/>
</dbReference>
<accession>A0ABQ6JAP2</accession>
<evidence type="ECO:0000259" key="2">
    <source>
        <dbReference type="Pfam" id="PF18029"/>
    </source>
</evidence>
<dbReference type="Pfam" id="PF18029">
    <property type="entry name" value="Glyoxalase_6"/>
    <property type="match status" value="1"/>
</dbReference>
<dbReference type="InterPro" id="IPR029068">
    <property type="entry name" value="Glyas_Bleomycin-R_OHBP_Dase"/>
</dbReference>
<evidence type="ECO:0000313" key="3">
    <source>
        <dbReference type="EMBL" id="GMA85243.1"/>
    </source>
</evidence>